<accession>A0A2M6KA46</accession>
<dbReference type="EMBL" id="PCWW01000012">
    <property type="protein sequence ID" value="PIR13890.1"/>
    <property type="molecule type" value="Genomic_DNA"/>
</dbReference>
<proteinExistence type="predicted"/>
<gene>
    <name evidence="1" type="ORF">COV49_00725</name>
</gene>
<dbReference type="AlphaFoldDB" id="A0A2M6KA46"/>
<reference evidence="1 2" key="1">
    <citation type="submission" date="2017-09" db="EMBL/GenBank/DDBJ databases">
        <title>Depth-based differentiation of microbial function through sediment-hosted aquifers and enrichment of novel symbionts in the deep terrestrial subsurface.</title>
        <authorList>
            <person name="Probst A.J."/>
            <person name="Ladd B."/>
            <person name="Jarett J.K."/>
            <person name="Geller-Mcgrath D.E."/>
            <person name="Sieber C.M."/>
            <person name="Emerson J.B."/>
            <person name="Anantharaman K."/>
            <person name="Thomas B.C."/>
            <person name="Malmstrom R."/>
            <person name="Stieglmeier M."/>
            <person name="Klingl A."/>
            <person name="Woyke T."/>
            <person name="Ryan C.M."/>
            <person name="Banfield J.F."/>
        </authorList>
    </citation>
    <scope>NUCLEOTIDE SEQUENCE [LARGE SCALE GENOMIC DNA]</scope>
    <source>
        <strain evidence="1">CG11_big_fil_rev_8_21_14_0_20_39_10</strain>
    </source>
</reference>
<comment type="caution">
    <text evidence="1">The sequence shown here is derived from an EMBL/GenBank/DDBJ whole genome shotgun (WGS) entry which is preliminary data.</text>
</comment>
<name>A0A2M6KA46_9BACT</name>
<organism evidence="1 2">
    <name type="scientific">Candidatus Falkowbacteria bacterium CG11_big_fil_rev_8_21_14_0_20_39_10</name>
    <dbReference type="NCBI Taxonomy" id="1974570"/>
    <lineage>
        <taxon>Bacteria</taxon>
        <taxon>Candidatus Falkowiibacteriota</taxon>
    </lineage>
</organism>
<evidence type="ECO:0000313" key="2">
    <source>
        <dbReference type="Proteomes" id="UP000230869"/>
    </source>
</evidence>
<evidence type="ECO:0000313" key="1">
    <source>
        <dbReference type="EMBL" id="PIR13890.1"/>
    </source>
</evidence>
<dbReference type="Proteomes" id="UP000230869">
    <property type="component" value="Unassembled WGS sequence"/>
</dbReference>
<sequence>MAELLKFKAVITIDLLKRRQLVFGWPVDGAQLNKRASDCMFFRFCKETANLAGWESFGCIHDCTGFSDERSPEELTEDWLIINQILAGISGKENHKYIFYCPGVRVFNLIGHHHPRPDLRLVATG</sequence>
<protein>
    <submittedName>
        <fullName evidence="1">Uncharacterized protein</fullName>
    </submittedName>
</protein>